<accession>A0A9X2SDB1</accession>
<dbReference type="Proteomes" id="UP001141950">
    <property type="component" value="Unassembled WGS sequence"/>
</dbReference>
<reference evidence="1" key="1">
    <citation type="submission" date="2022-08" db="EMBL/GenBank/DDBJ databases">
        <title>The genomic sequence of strain Paenibacillus sp. SCIV0701.</title>
        <authorList>
            <person name="Zhao H."/>
        </authorList>
    </citation>
    <scope>NUCLEOTIDE SEQUENCE</scope>
    <source>
        <strain evidence="1">SCIV0701</strain>
    </source>
</reference>
<evidence type="ECO:0000313" key="2">
    <source>
        <dbReference type="Proteomes" id="UP001141950"/>
    </source>
</evidence>
<dbReference type="AlphaFoldDB" id="A0A9X2SDB1"/>
<gene>
    <name evidence="1" type="ORF">NQZ67_23745</name>
</gene>
<name>A0A9X2SDB1_9BACL</name>
<dbReference type="RefSeq" id="WP_257450868.1">
    <property type="nucleotide sequence ID" value="NZ_JANIPJ010000021.1"/>
</dbReference>
<comment type="caution">
    <text evidence="1">The sequence shown here is derived from an EMBL/GenBank/DDBJ whole genome shotgun (WGS) entry which is preliminary data.</text>
</comment>
<sequence length="116" mass="12975">MATQAYSMKVNRAAKTVEMMVAGTFTPQDYESFVKDYASTVGSIQATEYKLEVDCTEMSLLNQTEVEKLKTSFASYKQSGFHKVVLILTQAQLVNKMQLNRVAKDAGLTNIEFTTK</sequence>
<evidence type="ECO:0008006" key="3">
    <source>
        <dbReference type="Google" id="ProtNLM"/>
    </source>
</evidence>
<evidence type="ECO:0000313" key="1">
    <source>
        <dbReference type="EMBL" id="MCR2806902.1"/>
    </source>
</evidence>
<dbReference type="EMBL" id="JANIPJ010000021">
    <property type="protein sequence ID" value="MCR2806902.1"/>
    <property type="molecule type" value="Genomic_DNA"/>
</dbReference>
<proteinExistence type="predicted"/>
<protein>
    <recommendedName>
        <fullName evidence="3">STAS domain-containing protein</fullName>
    </recommendedName>
</protein>
<keyword evidence="2" id="KW-1185">Reference proteome</keyword>
<organism evidence="1 2">
    <name type="scientific">Paenibacillus soyae</name>
    <dbReference type="NCBI Taxonomy" id="2969249"/>
    <lineage>
        <taxon>Bacteria</taxon>
        <taxon>Bacillati</taxon>
        <taxon>Bacillota</taxon>
        <taxon>Bacilli</taxon>
        <taxon>Bacillales</taxon>
        <taxon>Paenibacillaceae</taxon>
        <taxon>Paenibacillus</taxon>
    </lineage>
</organism>